<gene>
    <name evidence="1" type="ORF">MSIBF_A2510006</name>
</gene>
<proteinExistence type="predicted"/>
<evidence type="ECO:0000313" key="1">
    <source>
        <dbReference type="EMBL" id="CEG12602.1"/>
    </source>
</evidence>
<dbReference type="EMBL" id="CCXY01000170">
    <property type="protein sequence ID" value="CEG12602.1"/>
    <property type="molecule type" value="Genomic_DNA"/>
</dbReference>
<sequence>MALNPNINQHSGEFKKKQLWENLPEKVAYHTYCTIIDYLSDSQKIA</sequence>
<name>A0A098E985_9ZZZZ</name>
<reference evidence="1" key="1">
    <citation type="submission" date="2014-09" db="EMBL/GenBank/DDBJ databases">
        <authorList>
            <person name="Probst J Alexander"/>
        </authorList>
    </citation>
    <scope>NUCLEOTIDE SEQUENCE</scope>
</reference>
<protein>
    <submittedName>
        <fullName evidence="1">Uncharacterized protein</fullName>
    </submittedName>
</protein>
<accession>A0A098E985</accession>
<organism evidence="1">
    <name type="scientific">groundwater metagenome</name>
    <dbReference type="NCBI Taxonomy" id="717931"/>
    <lineage>
        <taxon>unclassified sequences</taxon>
        <taxon>metagenomes</taxon>
        <taxon>ecological metagenomes</taxon>
    </lineage>
</organism>
<dbReference type="AlphaFoldDB" id="A0A098E985"/>